<protein>
    <submittedName>
        <fullName evidence="2">Reverse transcriptase</fullName>
    </submittedName>
</protein>
<name>A0AAV3XRX7_9GAST</name>
<feature type="domain" description="Reverse transcriptase zinc-binding" evidence="1">
    <location>
        <begin position="184"/>
        <end position="248"/>
    </location>
</feature>
<keyword evidence="2" id="KW-0548">Nucleotidyltransferase</keyword>
<gene>
    <name evidence="2" type="ORF">PoB_000026000</name>
</gene>
<accession>A0AAV3XRX7</accession>
<dbReference type="GO" id="GO:0003964">
    <property type="term" value="F:RNA-directed DNA polymerase activity"/>
    <property type="evidence" value="ECO:0007669"/>
    <property type="project" value="UniProtKB-KW"/>
</dbReference>
<dbReference type="EMBL" id="BLXT01000029">
    <property type="protein sequence ID" value="GFN73754.1"/>
    <property type="molecule type" value="Genomic_DNA"/>
</dbReference>
<dbReference type="AlphaFoldDB" id="A0AAV3XRX7"/>
<evidence type="ECO:0000313" key="3">
    <source>
        <dbReference type="Proteomes" id="UP000735302"/>
    </source>
</evidence>
<keyword evidence="2" id="KW-0695">RNA-directed DNA polymerase</keyword>
<dbReference type="Proteomes" id="UP000735302">
    <property type="component" value="Unassembled WGS sequence"/>
</dbReference>
<evidence type="ECO:0000313" key="2">
    <source>
        <dbReference type="EMBL" id="GFN73754.1"/>
    </source>
</evidence>
<keyword evidence="3" id="KW-1185">Reference proteome</keyword>
<dbReference type="Pfam" id="PF13966">
    <property type="entry name" value="zf-RVT"/>
    <property type="match status" value="1"/>
</dbReference>
<comment type="caution">
    <text evidence="2">The sequence shown here is derived from an EMBL/GenBank/DDBJ whole genome shotgun (WGS) entry which is preliminary data.</text>
</comment>
<proteinExistence type="predicted"/>
<sequence length="324" mass="36731">MKDTRRGAETLELTSESLLAINKSGLQVKFKIWCLQFMLITKLLWPPLVYDICSSTVEAIEAKINKYTRKWLGGSSGSFTMLEESDDPVVKTVQPSLKTGRKWKVTEAVDEAKECLKLKEVIGQTQTDRRGFGSTTAKWWSKTEGKEKRDMIIDEIRNKEDSTRVQKAVQQPQQGQWTNWDTAIQRSLTWNDIWHMAPLRISFLIRSVYDLLPSNANLVRWGKKDDPTCPLCQGRQTTEHVLSSCKVALSQGRYTWRHNRVLQELASVISTGKGEIHPSSTSSTVFTTEGGVKKWHGGSITINTHRKGLLDGCDDWVISADFPE</sequence>
<organism evidence="2 3">
    <name type="scientific">Plakobranchus ocellatus</name>
    <dbReference type="NCBI Taxonomy" id="259542"/>
    <lineage>
        <taxon>Eukaryota</taxon>
        <taxon>Metazoa</taxon>
        <taxon>Spiralia</taxon>
        <taxon>Lophotrochozoa</taxon>
        <taxon>Mollusca</taxon>
        <taxon>Gastropoda</taxon>
        <taxon>Heterobranchia</taxon>
        <taxon>Euthyneura</taxon>
        <taxon>Panpulmonata</taxon>
        <taxon>Sacoglossa</taxon>
        <taxon>Placobranchoidea</taxon>
        <taxon>Plakobranchidae</taxon>
        <taxon>Plakobranchus</taxon>
    </lineage>
</organism>
<evidence type="ECO:0000259" key="1">
    <source>
        <dbReference type="Pfam" id="PF13966"/>
    </source>
</evidence>
<keyword evidence="2" id="KW-0808">Transferase</keyword>
<reference evidence="2 3" key="1">
    <citation type="journal article" date="2021" name="Elife">
        <title>Chloroplast acquisition without the gene transfer in kleptoplastic sea slugs, Plakobranchus ocellatus.</title>
        <authorList>
            <person name="Maeda T."/>
            <person name="Takahashi S."/>
            <person name="Yoshida T."/>
            <person name="Shimamura S."/>
            <person name="Takaki Y."/>
            <person name="Nagai Y."/>
            <person name="Toyoda A."/>
            <person name="Suzuki Y."/>
            <person name="Arimoto A."/>
            <person name="Ishii H."/>
            <person name="Satoh N."/>
            <person name="Nishiyama T."/>
            <person name="Hasebe M."/>
            <person name="Maruyama T."/>
            <person name="Minagawa J."/>
            <person name="Obokata J."/>
            <person name="Shigenobu S."/>
        </authorList>
    </citation>
    <scope>NUCLEOTIDE SEQUENCE [LARGE SCALE GENOMIC DNA]</scope>
</reference>
<dbReference type="InterPro" id="IPR026960">
    <property type="entry name" value="RVT-Znf"/>
</dbReference>